<dbReference type="GO" id="GO:0006417">
    <property type="term" value="P:regulation of translation"/>
    <property type="evidence" value="ECO:0007669"/>
    <property type="project" value="UniProtKB-KW"/>
</dbReference>
<organism evidence="6 7">
    <name type="scientific">Canavalia gladiata</name>
    <name type="common">Sword bean</name>
    <name type="synonym">Dolichos gladiatus</name>
    <dbReference type="NCBI Taxonomy" id="3824"/>
    <lineage>
        <taxon>Eukaryota</taxon>
        <taxon>Viridiplantae</taxon>
        <taxon>Streptophyta</taxon>
        <taxon>Embryophyta</taxon>
        <taxon>Tracheophyta</taxon>
        <taxon>Spermatophyta</taxon>
        <taxon>Magnoliopsida</taxon>
        <taxon>eudicotyledons</taxon>
        <taxon>Gunneridae</taxon>
        <taxon>Pentapetalae</taxon>
        <taxon>rosids</taxon>
        <taxon>fabids</taxon>
        <taxon>Fabales</taxon>
        <taxon>Fabaceae</taxon>
        <taxon>Papilionoideae</taxon>
        <taxon>50 kb inversion clade</taxon>
        <taxon>NPAAA clade</taxon>
        <taxon>indigoferoid/millettioid clade</taxon>
        <taxon>Phaseoleae</taxon>
        <taxon>Canavalia</taxon>
    </lineage>
</organism>
<evidence type="ECO:0000259" key="5">
    <source>
        <dbReference type="PROSITE" id="PS50303"/>
    </source>
</evidence>
<dbReference type="PROSITE" id="PS50303">
    <property type="entry name" value="PUM_HD"/>
    <property type="match status" value="1"/>
</dbReference>
<dbReference type="AlphaFoldDB" id="A0AAN9QPN1"/>
<dbReference type="SMART" id="SM00025">
    <property type="entry name" value="Pumilio"/>
    <property type="match status" value="8"/>
</dbReference>
<dbReference type="EMBL" id="JAYMYQ010000003">
    <property type="protein sequence ID" value="KAK7343504.1"/>
    <property type="molecule type" value="Genomic_DNA"/>
</dbReference>
<dbReference type="GO" id="GO:0005737">
    <property type="term" value="C:cytoplasm"/>
    <property type="evidence" value="ECO:0007669"/>
    <property type="project" value="TreeGrafter"/>
</dbReference>
<feature type="repeat" description="Pumilio" evidence="4">
    <location>
        <begin position="303"/>
        <end position="338"/>
    </location>
</feature>
<evidence type="ECO:0000256" key="3">
    <source>
        <dbReference type="ARBA" id="ARBA00022884"/>
    </source>
</evidence>
<evidence type="ECO:0000256" key="1">
    <source>
        <dbReference type="ARBA" id="ARBA00022737"/>
    </source>
</evidence>
<dbReference type="InterPro" id="IPR011989">
    <property type="entry name" value="ARM-like"/>
</dbReference>
<evidence type="ECO:0000313" key="7">
    <source>
        <dbReference type="Proteomes" id="UP001367508"/>
    </source>
</evidence>
<accession>A0AAN9QPN1</accession>
<keyword evidence="1" id="KW-0677">Repeat</keyword>
<name>A0AAN9QPN1_CANGL</name>
<feature type="repeat" description="Pumilio" evidence="4">
    <location>
        <begin position="151"/>
        <end position="188"/>
    </location>
</feature>
<keyword evidence="2" id="KW-0810">Translation regulation</keyword>
<evidence type="ECO:0000313" key="6">
    <source>
        <dbReference type="EMBL" id="KAK7343504.1"/>
    </source>
</evidence>
<keyword evidence="3" id="KW-0694">RNA-binding</keyword>
<sequence length="443" mass="49822">MAQFPNNGDSYPFVFPSTSTNVYRGESSSLFGWSNPVQDLASRMEALMLSNPYNIYTGAASGDLYSGLRNQGTNLNIVDEAALYRIRVANAARAEARNRVHGFFDDRVVQYNYTQPRGRLARDAKDPCACRSLQRKIEQGTPEEINVIIYELKDHLHDLIKHPFGNYVILKFFQTTNVSSEQVNAVFFLIINNAPMLQDVCMDERGNRVIQKILENVITPNRICAFMNAMKSIFVALMNSVNGGFVMQQCVKLFPPEYKKVILDEIASYCLDIARDKSGCCSIQKCLNVATDQEEAMGQVVAEIISNVTVLADDPYGNYVVQFLAKLRLASVNEIIISKLCGSYVRLSMNKFASNVVEDLLTYSETKDAAVIVLELMQSFEFLDVLQDPFGNYVAQKAVQYIKGSLGKRLCNKILSLHEELHSHIYGKRVLSFTKTHCSRVRA</sequence>
<dbReference type="InterPro" id="IPR016024">
    <property type="entry name" value="ARM-type_fold"/>
</dbReference>
<dbReference type="InterPro" id="IPR001313">
    <property type="entry name" value="Pumilio_RNA-bd_rpt"/>
</dbReference>
<dbReference type="PANTHER" id="PTHR12537">
    <property type="entry name" value="RNA BINDING PROTEIN PUMILIO-RELATED"/>
    <property type="match status" value="1"/>
</dbReference>
<proteinExistence type="predicted"/>
<dbReference type="Gene3D" id="1.25.10.10">
    <property type="entry name" value="Leucine-rich Repeat Variant"/>
    <property type="match status" value="1"/>
</dbReference>
<keyword evidence="7" id="KW-1185">Reference proteome</keyword>
<reference evidence="6 7" key="1">
    <citation type="submission" date="2024-01" db="EMBL/GenBank/DDBJ databases">
        <title>The genomes of 5 underutilized Papilionoideae crops provide insights into root nodulation and disease resistanc.</title>
        <authorList>
            <person name="Jiang F."/>
        </authorList>
    </citation>
    <scope>NUCLEOTIDE SEQUENCE [LARGE SCALE GENOMIC DNA]</scope>
    <source>
        <strain evidence="6">LVBAO_FW01</strain>
        <tissue evidence="6">Leaves</tissue>
    </source>
</reference>
<feature type="repeat" description="Pumilio" evidence="4">
    <location>
        <begin position="189"/>
        <end position="228"/>
    </location>
</feature>
<dbReference type="Pfam" id="PF00806">
    <property type="entry name" value="PUF"/>
    <property type="match status" value="8"/>
</dbReference>
<dbReference type="PROSITE" id="PS50302">
    <property type="entry name" value="PUM"/>
    <property type="match status" value="5"/>
</dbReference>
<evidence type="ECO:0000256" key="2">
    <source>
        <dbReference type="ARBA" id="ARBA00022845"/>
    </source>
</evidence>
<dbReference type="PANTHER" id="PTHR12537:SF129">
    <property type="entry name" value="PUMILIO HOMOLOG 15-LIKE"/>
    <property type="match status" value="1"/>
</dbReference>
<dbReference type="Proteomes" id="UP001367508">
    <property type="component" value="Unassembled WGS sequence"/>
</dbReference>
<evidence type="ECO:0000256" key="4">
    <source>
        <dbReference type="PROSITE-ProRule" id="PRU00317"/>
    </source>
</evidence>
<dbReference type="GO" id="GO:0003729">
    <property type="term" value="F:mRNA binding"/>
    <property type="evidence" value="ECO:0007669"/>
    <property type="project" value="TreeGrafter"/>
</dbReference>
<feature type="domain" description="PUM-HD" evidence="5">
    <location>
        <begin position="92"/>
        <end position="438"/>
    </location>
</feature>
<feature type="repeat" description="Pumilio" evidence="4">
    <location>
        <begin position="265"/>
        <end position="302"/>
    </location>
</feature>
<protein>
    <recommendedName>
        <fullName evidence="5">PUM-HD domain-containing protein</fullName>
    </recommendedName>
</protein>
<gene>
    <name evidence="6" type="ORF">VNO77_12290</name>
</gene>
<dbReference type="SUPFAM" id="SSF48371">
    <property type="entry name" value="ARM repeat"/>
    <property type="match status" value="1"/>
</dbReference>
<dbReference type="InterPro" id="IPR033133">
    <property type="entry name" value="PUM-HD"/>
</dbReference>
<comment type="caution">
    <text evidence="6">The sequence shown here is derived from an EMBL/GenBank/DDBJ whole genome shotgun (WGS) entry which is preliminary data.</text>
</comment>
<feature type="repeat" description="Pumilio" evidence="4">
    <location>
        <begin position="339"/>
        <end position="375"/>
    </location>
</feature>